<dbReference type="Pfam" id="PF22150">
    <property type="entry name" value="Tt1218-like"/>
    <property type="match status" value="1"/>
</dbReference>
<dbReference type="PROSITE" id="PS00409">
    <property type="entry name" value="PROKAR_NTER_METHYL"/>
    <property type="match status" value="1"/>
</dbReference>
<sequence length="172" mass="17930">MLKHSTSGFTLLEVLVAVVIVSLGMLGVAALLVTVHKADTSSYIQQQAVQTTYDMLDRMRANLQGTQAGNYIGAYTGTPPSPPACQGAGNICTAQQMATFDTSQWTSSLDELPGGSGTIASTASSNGTVSVTVSVSWSDAPGVQAIEQFKKSGQQQNTGLSTMKSFTLKTVM</sequence>
<proteinExistence type="predicted"/>
<dbReference type="Pfam" id="PF07963">
    <property type="entry name" value="N_methyl"/>
    <property type="match status" value="1"/>
</dbReference>
<dbReference type="InterPro" id="IPR013362">
    <property type="entry name" value="Pilus_4_PilV"/>
</dbReference>
<organism evidence="3">
    <name type="scientific">mine drainage metagenome</name>
    <dbReference type="NCBI Taxonomy" id="410659"/>
    <lineage>
        <taxon>unclassified sequences</taxon>
        <taxon>metagenomes</taxon>
        <taxon>ecological metagenomes</taxon>
    </lineage>
</organism>
<dbReference type="AlphaFoldDB" id="T1CI69"/>
<comment type="caution">
    <text evidence="3">The sequence shown here is derived from an EMBL/GenBank/DDBJ whole genome shotgun (WGS) entry which is preliminary data.</text>
</comment>
<keyword evidence="1" id="KW-1133">Transmembrane helix</keyword>
<dbReference type="InterPro" id="IPR054402">
    <property type="entry name" value="Tt1218-like_dom"/>
</dbReference>
<evidence type="ECO:0000259" key="2">
    <source>
        <dbReference type="Pfam" id="PF22150"/>
    </source>
</evidence>
<name>T1CI69_9ZZZZ</name>
<accession>T1CI69</accession>
<gene>
    <name evidence="3" type="ORF">B1A_07843</name>
</gene>
<protein>
    <submittedName>
        <fullName evidence="3">Pilus modification type IV, PilV</fullName>
    </submittedName>
</protein>
<dbReference type="EMBL" id="AUZX01005621">
    <property type="protein sequence ID" value="EQD67095.1"/>
    <property type="molecule type" value="Genomic_DNA"/>
</dbReference>
<evidence type="ECO:0000313" key="3">
    <source>
        <dbReference type="EMBL" id="EQD67095.1"/>
    </source>
</evidence>
<dbReference type="InterPro" id="IPR012902">
    <property type="entry name" value="N_methyl_site"/>
</dbReference>
<feature type="domain" description="Type IV pilin Tt1218-like" evidence="2">
    <location>
        <begin position="34"/>
        <end position="102"/>
    </location>
</feature>
<dbReference type="NCBIfam" id="TIGR02532">
    <property type="entry name" value="IV_pilin_GFxxxE"/>
    <property type="match status" value="1"/>
</dbReference>
<keyword evidence="1" id="KW-0812">Transmembrane</keyword>
<evidence type="ECO:0000256" key="1">
    <source>
        <dbReference type="SAM" id="Phobius"/>
    </source>
</evidence>
<reference evidence="3" key="2">
    <citation type="journal article" date="2014" name="ISME J.">
        <title>Microbial stratification in low pH oxic and suboxic macroscopic growths along an acid mine drainage.</title>
        <authorList>
            <person name="Mendez-Garcia C."/>
            <person name="Mesa V."/>
            <person name="Sprenger R.R."/>
            <person name="Richter M."/>
            <person name="Diez M.S."/>
            <person name="Solano J."/>
            <person name="Bargiela R."/>
            <person name="Golyshina O.V."/>
            <person name="Manteca A."/>
            <person name="Ramos J.L."/>
            <person name="Gallego J.R."/>
            <person name="Llorente I."/>
            <person name="Martins Dos Santos V.A."/>
            <person name="Jensen O.N."/>
            <person name="Pelaez A.I."/>
            <person name="Sanchez J."/>
            <person name="Ferrer M."/>
        </authorList>
    </citation>
    <scope>NUCLEOTIDE SEQUENCE</scope>
</reference>
<feature type="transmembrane region" description="Helical" evidence="1">
    <location>
        <begin position="12"/>
        <end position="35"/>
    </location>
</feature>
<reference evidence="3" key="1">
    <citation type="submission" date="2013-08" db="EMBL/GenBank/DDBJ databases">
        <authorList>
            <person name="Mendez C."/>
            <person name="Richter M."/>
            <person name="Ferrer M."/>
            <person name="Sanchez J."/>
        </authorList>
    </citation>
    <scope>NUCLEOTIDE SEQUENCE</scope>
</reference>
<dbReference type="NCBIfam" id="TIGR02523">
    <property type="entry name" value="type_IV_pilV"/>
    <property type="match status" value="1"/>
</dbReference>
<keyword evidence="1" id="KW-0472">Membrane</keyword>